<dbReference type="PANTHER" id="PTHR45765:SF1">
    <property type="entry name" value="METHIONINE--TRNA LIGASE, CYTOPLASMIC"/>
    <property type="match status" value="1"/>
</dbReference>
<dbReference type="AlphaFoldDB" id="A0A919B4V8"/>
<evidence type="ECO:0000259" key="10">
    <source>
        <dbReference type="Pfam" id="PF09334"/>
    </source>
</evidence>
<accession>A0A919B4V8</accession>
<evidence type="ECO:0000256" key="7">
    <source>
        <dbReference type="ARBA" id="ARBA00023146"/>
    </source>
</evidence>
<comment type="caution">
    <text evidence="11">The sequence shown here is derived from an EMBL/GenBank/DDBJ whole genome shotgun (WGS) entry which is preliminary data.</text>
</comment>
<evidence type="ECO:0000256" key="9">
    <source>
        <dbReference type="RuleBase" id="RU363039"/>
    </source>
</evidence>
<comment type="catalytic activity">
    <reaction evidence="8">
        <text>tRNA(Met) + L-methionine + ATP = L-methionyl-tRNA(Met) + AMP + diphosphate</text>
        <dbReference type="Rhea" id="RHEA:13481"/>
        <dbReference type="Rhea" id="RHEA-COMP:9667"/>
        <dbReference type="Rhea" id="RHEA-COMP:9698"/>
        <dbReference type="ChEBI" id="CHEBI:30616"/>
        <dbReference type="ChEBI" id="CHEBI:33019"/>
        <dbReference type="ChEBI" id="CHEBI:57844"/>
        <dbReference type="ChEBI" id="CHEBI:78442"/>
        <dbReference type="ChEBI" id="CHEBI:78530"/>
        <dbReference type="ChEBI" id="CHEBI:456215"/>
        <dbReference type="EC" id="6.1.1.10"/>
    </reaction>
</comment>
<evidence type="ECO:0000256" key="8">
    <source>
        <dbReference type="ARBA" id="ARBA00047364"/>
    </source>
</evidence>
<keyword evidence="2" id="KW-0963">Cytoplasm</keyword>
<dbReference type="GO" id="GO:0004825">
    <property type="term" value="F:methionine-tRNA ligase activity"/>
    <property type="evidence" value="ECO:0007669"/>
    <property type="project" value="UniProtKB-EC"/>
</dbReference>
<dbReference type="Gene3D" id="3.40.50.620">
    <property type="entry name" value="HUPs"/>
    <property type="match status" value="1"/>
</dbReference>
<evidence type="ECO:0000256" key="3">
    <source>
        <dbReference type="ARBA" id="ARBA00022598"/>
    </source>
</evidence>
<dbReference type="InterPro" id="IPR015413">
    <property type="entry name" value="Methionyl/Leucyl_tRNA_Synth"/>
</dbReference>
<keyword evidence="12" id="KW-1185">Reference proteome</keyword>
<dbReference type="SUPFAM" id="SSF52374">
    <property type="entry name" value="Nucleotidylyl transferase"/>
    <property type="match status" value="1"/>
</dbReference>
<reference evidence="11" key="1">
    <citation type="journal article" date="2014" name="Int. J. Syst. Evol. Microbiol.">
        <title>Complete genome sequence of Corynebacterium casei LMG S-19264T (=DSM 44701T), isolated from a smear-ripened cheese.</title>
        <authorList>
            <consortium name="US DOE Joint Genome Institute (JGI-PGF)"/>
            <person name="Walter F."/>
            <person name="Albersmeier A."/>
            <person name="Kalinowski J."/>
            <person name="Ruckert C."/>
        </authorList>
    </citation>
    <scope>NUCLEOTIDE SEQUENCE</scope>
    <source>
        <strain evidence="11">JCM 4059</strain>
    </source>
</reference>
<keyword evidence="4 9" id="KW-0547">Nucleotide-binding</keyword>
<protein>
    <recommendedName>
        <fullName evidence="10">Methionyl/Leucyl tRNA synthetase domain-containing protein</fullName>
    </recommendedName>
</protein>
<name>A0A919B4V8_9ACTN</name>
<evidence type="ECO:0000256" key="6">
    <source>
        <dbReference type="ARBA" id="ARBA00022917"/>
    </source>
</evidence>
<gene>
    <name evidence="11" type="ORF">GCM10010218_32560</name>
</gene>
<dbReference type="InterPro" id="IPR009080">
    <property type="entry name" value="tRNAsynth_Ia_anticodon-bd"/>
</dbReference>
<feature type="domain" description="Methionyl/Leucyl tRNA synthetase" evidence="10">
    <location>
        <begin position="21"/>
        <end position="256"/>
    </location>
</feature>
<dbReference type="InterPro" id="IPR014729">
    <property type="entry name" value="Rossmann-like_a/b/a_fold"/>
</dbReference>
<dbReference type="GO" id="GO:0006431">
    <property type="term" value="P:methionyl-tRNA aminoacylation"/>
    <property type="evidence" value="ECO:0007669"/>
    <property type="project" value="TreeGrafter"/>
</dbReference>
<keyword evidence="3 9" id="KW-0436">Ligase</keyword>
<dbReference type="PROSITE" id="PS00178">
    <property type="entry name" value="AA_TRNA_LIGASE_I"/>
    <property type="match status" value="1"/>
</dbReference>
<proteinExistence type="inferred from homology"/>
<dbReference type="Pfam" id="PF09334">
    <property type="entry name" value="tRNA-synt_1g"/>
    <property type="match status" value="2"/>
</dbReference>
<comment type="similarity">
    <text evidence="1">Belongs to the class-I aminoacyl-tRNA synthetase family. MetG type 1 subfamily.</text>
</comment>
<sequence length="545" mass="59040">MPDLLPTPHLPRPYLLVPPEPTPNGPLHLGHIAGPFLRLDVLARYLRLRGDRPVVMTGTDTYEPWVELKARTDGSTPAAVAGRYHAAIHADLAAMGIGTDAYLNPADEPWHTAFRAEIAACLRRLRERGALLTRTERIPYVPRTGRYLTGPMLLGRCPDCGAEAAGYGCEACGAQIAPEELAEPRPRFAEDAWEWRPIDTLYVRTAPLAWLEPEFDRLEVAPHHRETVRALLRRTGGTVRLSAPHVWGMPLPGREGAGGVPATLFSYTGGFMFARLLGELHGQRTAGAGAAAVNAFAPGSGVTTVTSLGCDNVISTLVCVNAVAPQHGDTRPYDRVLINEFASLCGEKFSTSRRHAIEVAALARVEGLPVDAVRYYLAKHNPEREPVSFEPKEFLSWLETHLAGTLETRVANAWERLPGPVRSGPGDGMLRDLRRHLDALDRALDGPRLHLAGAAAVLDAWIGAGPPDGGPDAPYWWLKGLALLGHPFMPGWCGALWNRLGAPGSPTLAAFPDRTAPVGDHRDHRRAFSAVPFATFASCLPAGLR</sequence>
<keyword evidence="7 9" id="KW-0030">Aminoacyl-tRNA synthetase</keyword>
<evidence type="ECO:0000313" key="11">
    <source>
        <dbReference type="EMBL" id="GHF48565.1"/>
    </source>
</evidence>
<evidence type="ECO:0000256" key="1">
    <source>
        <dbReference type="ARBA" id="ARBA00008258"/>
    </source>
</evidence>
<keyword evidence="5 9" id="KW-0067">ATP-binding</keyword>
<evidence type="ECO:0000313" key="12">
    <source>
        <dbReference type="Proteomes" id="UP000638313"/>
    </source>
</evidence>
<dbReference type="RefSeq" id="WP_190130266.1">
    <property type="nucleotide sequence ID" value="NZ_BNBD01000005.1"/>
</dbReference>
<dbReference type="SUPFAM" id="SSF47323">
    <property type="entry name" value="Anticodon-binding domain of a subclass of class I aminoacyl-tRNA synthetases"/>
    <property type="match status" value="1"/>
</dbReference>
<dbReference type="InterPro" id="IPR029038">
    <property type="entry name" value="MetRS_Zn"/>
</dbReference>
<evidence type="ECO:0000256" key="4">
    <source>
        <dbReference type="ARBA" id="ARBA00022741"/>
    </source>
</evidence>
<feature type="domain" description="Methionyl/Leucyl tRNA synthetase" evidence="10">
    <location>
        <begin position="328"/>
        <end position="407"/>
    </location>
</feature>
<reference evidence="11" key="2">
    <citation type="submission" date="2020-09" db="EMBL/GenBank/DDBJ databases">
        <authorList>
            <person name="Sun Q."/>
            <person name="Ohkuma M."/>
        </authorList>
    </citation>
    <scope>NUCLEOTIDE SEQUENCE</scope>
    <source>
        <strain evidence="11">JCM 4059</strain>
    </source>
</reference>
<evidence type="ECO:0000256" key="2">
    <source>
        <dbReference type="ARBA" id="ARBA00022490"/>
    </source>
</evidence>
<dbReference type="PANTHER" id="PTHR45765">
    <property type="entry name" value="METHIONINE--TRNA LIGASE"/>
    <property type="match status" value="1"/>
</dbReference>
<dbReference type="GO" id="GO:0005829">
    <property type="term" value="C:cytosol"/>
    <property type="evidence" value="ECO:0007669"/>
    <property type="project" value="TreeGrafter"/>
</dbReference>
<evidence type="ECO:0000256" key="5">
    <source>
        <dbReference type="ARBA" id="ARBA00022840"/>
    </source>
</evidence>
<dbReference type="Proteomes" id="UP000638313">
    <property type="component" value="Unassembled WGS sequence"/>
</dbReference>
<organism evidence="11 12">
    <name type="scientific">Streptomyces mashuensis</name>
    <dbReference type="NCBI Taxonomy" id="33904"/>
    <lineage>
        <taxon>Bacteria</taxon>
        <taxon>Bacillati</taxon>
        <taxon>Actinomycetota</taxon>
        <taxon>Actinomycetes</taxon>
        <taxon>Kitasatosporales</taxon>
        <taxon>Streptomycetaceae</taxon>
        <taxon>Streptomyces</taxon>
    </lineage>
</organism>
<dbReference type="Gene3D" id="2.20.28.20">
    <property type="entry name" value="Methionyl-tRNA synthetase, Zn-domain"/>
    <property type="match status" value="1"/>
</dbReference>
<dbReference type="GO" id="GO:0005524">
    <property type="term" value="F:ATP binding"/>
    <property type="evidence" value="ECO:0007669"/>
    <property type="project" value="UniProtKB-KW"/>
</dbReference>
<dbReference type="InterPro" id="IPR001412">
    <property type="entry name" value="aa-tRNA-synth_I_CS"/>
</dbReference>
<dbReference type="EMBL" id="BNBD01000005">
    <property type="protein sequence ID" value="GHF48565.1"/>
    <property type="molecule type" value="Genomic_DNA"/>
</dbReference>
<dbReference type="SUPFAM" id="SSF57770">
    <property type="entry name" value="Methionyl-tRNA synthetase (MetRS), Zn-domain"/>
    <property type="match status" value="1"/>
</dbReference>
<dbReference type="InterPro" id="IPR023458">
    <property type="entry name" value="Met-tRNA_ligase_1"/>
</dbReference>
<keyword evidence="6 9" id="KW-0648">Protein biosynthesis</keyword>